<protein>
    <submittedName>
        <fullName evidence="2">Transcriptional regulator/sugar kinase</fullName>
    </submittedName>
</protein>
<dbReference type="Gene3D" id="3.30.420.40">
    <property type="match status" value="2"/>
</dbReference>
<dbReference type="Pfam" id="PF00480">
    <property type="entry name" value="ROK"/>
    <property type="match status" value="1"/>
</dbReference>
<dbReference type="SUPFAM" id="SSF53067">
    <property type="entry name" value="Actin-like ATPase domain"/>
    <property type="match status" value="1"/>
</dbReference>
<dbReference type="PANTHER" id="PTHR18964:SF149">
    <property type="entry name" value="BIFUNCTIONAL UDP-N-ACETYLGLUCOSAMINE 2-EPIMERASE_N-ACETYLMANNOSAMINE KINASE"/>
    <property type="match status" value="1"/>
</dbReference>
<evidence type="ECO:0000313" key="2">
    <source>
        <dbReference type="EMBL" id="AGQ19163.1"/>
    </source>
</evidence>
<name>S5DNT4_9ACTN</name>
<dbReference type="PANTHER" id="PTHR18964">
    <property type="entry name" value="ROK (REPRESSOR, ORF, KINASE) FAMILY"/>
    <property type="match status" value="1"/>
</dbReference>
<accession>S5DNT4</accession>
<evidence type="ECO:0000256" key="1">
    <source>
        <dbReference type="ARBA" id="ARBA00006479"/>
    </source>
</evidence>
<dbReference type="AlphaFoldDB" id="S5DNT4"/>
<dbReference type="InterPro" id="IPR043129">
    <property type="entry name" value="ATPase_NBD"/>
</dbReference>
<keyword evidence="2" id="KW-0808">Transferase</keyword>
<dbReference type="EMBL" id="KC811124">
    <property type="protein sequence ID" value="AGQ19163.1"/>
    <property type="molecule type" value="Genomic_DNA"/>
</dbReference>
<sequence>MNILSFDVGGTSIKYGIVNEQSEVLSKGTVPTPQNEITFLETINEIVADNKNNYEKISIAMPGFVNKRQSTYLYGANLKYAIDFRKLNNFESSKFSIDNDGNVAAYSEYLLHYSNQFSNLIMLTFGTGIGGGIISNGKLLRGLGSAGEIGHMLTSKGKKDYVCNCGKTGCFEASTSAAAWTKECEYLYEKYPQSELAKKFSENNLGSIIFDKSIQLNIEELTTRDEIILNISNGLVSLFEIFDNEAFVLGGSMSSKPFDLVHLINEDIANRFNFPSRVFPDIFVSNQRGEGGIIGAALLAKNE</sequence>
<dbReference type="GO" id="GO:0016301">
    <property type="term" value="F:kinase activity"/>
    <property type="evidence" value="ECO:0007669"/>
    <property type="project" value="UniProtKB-KW"/>
</dbReference>
<reference evidence="2" key="1">
    <citation type="journal article" date="2013" name="Sci. Rep.">
        <title>Metagenomics uncovers a new group of low GC and ultra-small marine Actinobacteria.</title>
        <authorList>
            <person name="Ghai R."/>
            <person name="Mizuno C.M."/>
            <person name="Picazo A."/>
            <person name="Camacho A."/>
            <person name="Rodriguez-Valera F."/>
        </authorList>
    </citation>
    <scope>NUCLEOTIDE SEQUENCE</scope>
</reference>
<comment type="similarity">
    <text evidence="1">Belongs to the ROK (NagC/XylR) family.</text>
</comment>
<proteinExistence type="inferred from homology"/>
<dbReference type="InterPro" id="IPR000600">
    <property type="entry name" value="ROK"/>
</dbReference>
<organism evidence="2">
    <name type="scientific">Candidatus Actinomarina minuta</name>
    <dbReference type="NCBI Taxonomy" id="1389454"/>
    <lineage>
        <taxon>Bacteria</taxon>
        <taxon>Bacillati</taxon>
        <taxon>Actinomycetota</taxon>
        <taxon>Actinomycetes</taxon>
        <taxon>Candidatus Actinomarinidae</taxon>
        <taxon>Candidatus Actinomarinales</taxon>
        <taxon>Candidatus Actinomarineae</taxon>
        <taxon>Candidatus Actinomarinaceae</taxon>
        <taxon>Candidatus Actinomarina</taxon>
    </lineage>
</organism>
<keyword evidence="2" id="KW-0418">Kinase</keyword>